<comment type="caution">
    <text evidence="2">The sequence shown here is derived from an EMBL/GenBank/DDBJ whole genome shotgun (WGS) entry which is preliminary data.</text>
</comment>
<keyword evidence="3" id="KW-1185">Reference proteome</keyword>
<gene>
    <name evidence="2" type="ORF">TcWFU_007714</name>
</gene>
<evidence type="ECO:0000313" key="2">
    <source>
        <dbReference type="EMBL" id="KAL5104734.1"/>
    </source>
</evidence>
<proteinExistence type="predicted"/>
<dbReference type="EMBL" id="JAKROA010000011">
    <property type="protein sequence ID" value="KAL5104734.1"/>
    <property type="molecule type" value="Genomic_DNA"/>
</dbReference>
<protein>
    <submittedName>
        <fullName evidence="2">Uncharacterized protein</fullName>
    </submittedName>
</protein>
<feature type="region of interest" description="Disordered" evidence="1">
    <location>
        <begin position="59"/>
        <end position="87"/>
    </location>
</feature>
<organism evidence="2 3">
    <name type="scientific">Taenia crassiceps</name>
    <dbReference type="NCBI Taxonomy" id="6207"/>
    <lineage>
        <taxon>Eukaryota</taxon>
        <taxon>Metazoa</taxon>
        <taxon>Spiralia</taxon>
        <taxon>Lophotrochozoa</taxon>
        <taxon>Platyhelminthes</taxon>
        <taxon>Cestoda</taxon>
        <taxon>Eucestoda</taxon>
        <taxon>Cyclophyllidea</taxon>
        <taxon>Taeniidae</taxon>
        <taxon>Taenia</taxon>
    </lineage>
</organism>
<evidence type="ECO:0000256" key="1">
    <source>
        <dbReference type="SAM" id="MobiDB-lite"/>
    </source>
</evidence>
<reference evidence="2 3" key="1">
    <citation type="journal article" date="2022" name="Front. Cell. Infect. Microbiol.">
        <title>The Genomes of Two Strains of Taenia crassiceps the Animal Model for the Study of Human Cysticercosis.</title>
        <authorList>
            <person name="Bobes R.J."/>
            <person name="Estrada K."/>
            <person name="Rios-Valencia D.G."/>
            <person name="Calderon-Gallegos A."/>
            <person name="de la Torre P."/>
            <person name="Carrero J.C."/>
            <person name="Sanchez-Flores A."/>
            <person name="Laclette J.P."/>
        </authorList>
    </citation>
    <scope>NUCLEOTIDE SEQUENCE [LARGE SCALE GENOMIC DNA]</scope>
    <source>
        <strain evidence="2">WFUcys</strain>
    </source>
</reference>
<evidence type="ECO:0000313" key="3">
    <source>
        <dbReference type="Proteomes" id="UP001651158"/>
    </source>
</evidence>
<feature type="compositionally biased region" description="Basic and acidic residues" evidence="1">
    <location>
        <begin position="59"/>
        <end position="82"/>
    </location>
</feature>
<accession>A0ABR4Q557</accession>
<sequence length="147" mass="15879">MTLLPPNHWRLLQLHKALEVMMSSDAVVAMSSSHLDRARRCLTSGGSALHCCCHKMKEREDGQCSEDGREGGREGGREEGVDGRGSLSAKSSTQLHLVVVVVAAAAAFPCISPEQSWHDRVDAKWTEELAACACLLAYTAAISQCKN</sequence>
<dbReference type="Proteomes" id="UP001651158">
    <property type="component" value="Unassembled WGS sequence"/>
</dbReference>
<name>A0ABR4Q557_9CEST</name>